<keyword evidence="1" id="KW-0812">Transmembrane</keyword>
<name>A0A258HG77_9CAUL</name>
<accession>A0A258HG77</accession>
<feature type="transmembrane region" description="Helical" evidence="1">
    <location>
        <begin position="64"/>
        <end position="85"/>
    </location>
</feature>
<evidence type="ECO:0000313" key="2">
    <source>
        <dbReference type="EMBL" id="OYX56005.1"/>
    </source>
</evidence>
<reference evidence="2 3" key="1">
    <citation type="submission" date="2017-03" db="EMBL/GenBank/DDBJ databases">
        <title>Lifting the veil on microbial sulfur biogeochemistry in mining wastewaters.</title>
        <authorList>
            <person name="Kantor R.S."/>
            <person name="Colenbrander Nelson T."/>
            <person name="Marshall S."/>
            <person name="Bennett D."/>
            <person name="Apte S."/>
            <person name="Camacho D."/>
            <person name="Thomas B.C."/>
            <person name="Warren L.A."/>
            <person name="Banfield J.F."/>
        </authorList>
    </citation>
    <scope>NUCLEOTIDE SEQUENCE [LARGE SCALE GENOMIC DNA]</scope>
    <source>
        <strain evidence="2">32-68-21</strain>
    </source>
</reference>
<feature type="transmembrane region" description="Helical" evidence="1">
    <location>
        <begin position="12"/>
        <end position="32"/>
    </location>
</feature>
<protein>
    <submittedName>
        <fullName evidence="2">Uncharacterized protein</fullName>
    </submittedName>
</protein>
<keyword evidence="1" id="KW-0472">Membrane</keyword>
<evidence type="ECO:0000256" key="1">
    <source>
        <dbReference type="SAM" id="Phobius"/>
    </source>
</evidence>
<dbReference type="Proteomes" id="UP000216147">
    <property type="component" value="Unassembled WGS sequence"/>
</dbReference>
<dbReference type="EMBL" id="NCEQ01000010">
    <property type="protein sequence ID" value="OYX56005.1"/>
    <property type="molecule type" value="Genomic_DNA"/>
</dbReference>
<evidence type="ECO:0000313" key="3">
    <source>
        <dbReference type="Proteomes" id="UP000216147"/>
    </source>
</evidence>
<dbReference type="AlphaFoldDB" id="A0A258HG77"/>
<keyword evidence="1" id="KW-1133">Transmembrane helix</keyword>
<sequence length="97" mass="11275">MRLRKILALASVVYFVGFLWIFSQGSIARLFIPFQWQNFFELRTIATVLYGKWYFYGDSLVDLFLNWLFTVGLIAGIYLGLVWIVGKQKAVSTPQQD</sequence>
<proteinExistence type="predicted"/>
<comment type="caution">
    <text evidence="2">The sequence shown here is derived from an EMBL/GenBank/DDBJ whole genome shotgun (WGS) entry which is preliminary data.</text>
</comment>
<gene>
    <name evidence="2" type="ORF">B7Y86_11190</name>
</gene>
<organism evidence="2 3">
    <name type="scientific">Brevundimonas subvibrioides</name>
    <dbReference type="NCBI Taxonomy" id="74313"/>
    <lineage>
        <taxon>Bacteria</taxon>
        <taxon>Pseudomonadati</taxon>
        <taxon>Pseudomonadota</taxon>
        <taxon>Alphaproteobacteria</taxon>
        <taxon>Caulobacterales</taxon>
        <taxon>Caulobacteraceae</taxon>
        <taxon>Brevundimonas</taxon>
    </lineage>
</organism>